<evidence type="ECO:0000313" key="2">
    <source>
        <dbReference type="Proteomes" id="UP001151760"/>
    </source>
</evidence>
<name>A0ABQ5D7H6_9ASTR</name>
<reference evidence="1" key="1">
    <citation type="journal article" date="2022" name="Int. J. Mol. Sci.">
        <title>Draft Genome of Tanacetum Coccineum: Genomic Comparison of Closely Related Tanacetum-Family Plants.</title>
        <authorList>
            <person name="Yamashiro T."/>
            <person name="Shiraishi A."/>
            <person name="Nakayama K."/>
            <person name="Satake H."/>
        </authorList>
    </citation>
    <scope>NUCLEOTIDE SEQUENCE</scope>
</reference>
<accession>A0ABQ5D7H6</accession>
<comment type="caution">
    <text evidence="1">The sequence shown here is derived from an EMBL/GenBank/DDBJ whole genome shotgun (WGS) entry which is preliminary data.</text>
</comment>
<reference evidence="1" key="2">
    <citation type="submission" date="2022-01" db="EMBL/GenBank/DDBJ databases">
        <authorList>
            <person name="Yamashiro T."/>
            <person name="Shiraishi A."/>
            <person name="Satake H."/>
            <person name="Nakayama K."/>
        </authorList>
    </citation>
    <scope>NUCLEOTIDE SEQUENCE</scope>
</reference>
<proteinExistence type="predicted"/>
<protein>
    <submittedName>
        <fullName evidence="1">Uncharacterized protein</fullName>
    </submittedName>
</protein>
<keyword evidence="2" id="KW-1185">Reference proteome</keyword>
<dbReference type="Proteomes" id="UP001151760">
    <property type="component" value="Unassembled WGS sequence"/>
</dbReference>
<gene>
    <name evidence="1" type="ORF">Tco_0925351</name>
</gene>
<dbReference type="EMBL" id="BQNB010015007">
    <property type="protein sequence ID" value="GJT34932.1"/>
    <property type="molecule type" value="Genomic_DNA"/>
</dbReference>
<sequence>MKRVTASFARSLKESHMVMKTGPRMTLSRNLSTNDIHKKLHGLCTNEEKVSKIFKELLFGREKKYEVKKVVNNGVSDVIKSGVLKTGSMGIDVVKGEDVVISDTLKDEGVRDAVTSDLVKTGSIGNDVVKGEDVVISTVSDGGVSDGSDAVTRDLVKTGSIGDDVVKGEDIVISTVSDGGVSDGIEGVTTVIGDGWVMDVGNRLSEASVAFLKELVDAALGNATGGALLWRILEDFAILAGSSTVLIAAYIAGRWIDQGGVLHASGVQMIKNRLRFKGLNYQLPNGYALAHATHYAKLEVVVVHVKFEGIKQIDVGVDVVSEEIAEMIVDKKELEELRERRFLSDAEDVDVFSEDVDELDEEEVKGTARDKKKVHKEVFDAEEGKCHV</sequence>
<evidence type="ECO:0000313" key="1">
    <source>
        <dbReference type="EMBL" id="GJT34932.1"/>
    </source>
</evidence>
<organism evidence="1 2">
    <name type="scientific">Tanacetum coccineum</name>
    <dbReference type="NCBI Taxonomy" id="301880"/>
    <lineage>
        <taxon>Eukaryota</taxon>
        <taxon>Viridiplantae</taxon>
        <taxon>Streptophyta</taxon>
        <taxon>Embryophyta</taxon>
        <taxon>Tracheophyta</taxon>
        <taxon>Spermatophyta</taxon>
        <taxon>Magnoliopsida</taxon>
        <taxon>eudicotyledons</taxon>
        <taxon>Gunneridae</taxon>
        <taxon>Pentapetalae</taxon>
        <taxon>asterids</taxon>
        <taxon>campanulids</taxon>
        <taxon>Asterales</taxon>
        <taxon>Asteraceae</taxon>
        <taxon>Asteroideae</taxon>
        <taxon>Anthemideae</taxon>
        <taxon>Anthemidinae</taxon>
        <taxon>Tanacetum</taxon>
    </lineage>
</organism>